<evidence type="ECO:0000313" key="2">
    <source>
        <dbReference type="Proteomes" id="UP001596333"/>
    </source>
</evidence>
<gene>
    <name evidence="1" type="ORF">ACFQEY_02365</name>
</gene>
<evidence type="ECO:0000313" key="1">
    <source>
        <dbReference type="EMBL" id="MFC6887902.1"/>
    </source>
</evidence>
<keyword evidence="2" id="KW-1185">Reference proteome</keyword>
<sequence>MSSELPTIEFIGADGVRRELDFQRSPHAPWRALLVEREETDGEMRHVGTEQLRELHVDGEPVTAVTLVDGFEGP</sequence>
<reference evidence="1 2" key="1">
    <citation type="journal article" date="2019" name="Int. J. Syst. Evol. Microbiol.">
        <title>The Global Catalogue of Microorganisms (GCM) 10K type strain sequencing project: providing services to taxonomists for standard genome sequencing and annotation.</title>
        <authorList>
            <consortium name="The Broad Institute Genomics Platform"/>
            <consortium name="The Broad Institute Genome Sequencing Center for Infectious Disease"/>
            <person name="Wu L."/>
            <person name="Ma J."/>
        </authorList>
    </citation>
    <scope>NUCLEOTIDE SEQUENCE [LARGE SCALE GENOMIC DNA]</scope>
    <source>
        <strain evidence="1 2">Y73</strain>
    </source>
</reference>
<dbReference type="Proteomes" id="UP001596333">
    <property type="component" value="Unassembled WGS sequence"/>
</dbReference>
<proteinExistence type="predicted"/>
<dbReference type="AlphaFoldDB" id="A0ABD5UIF3"/>
<dbReference type="RefSeq" id="WP_379764418.1">
    <property type="nucleotide sequence ID" value="NZ_JBHSXI010000001.1"/>
</dbReference>
<organism evidence="1 2">
    <name type="scientific">Halorubrum trueperi</name>
    <dbReference type="NCBI Taxonomy" id="2004704"/>
    <lineage>
        <taxon>Archaea</taxon>
        <taxon>Methanobacteriati</taxon>
        <taxon>Methanobacteriota</taxon>
        <taxon>Stenosarchaea group</taxon>
        <taxon>Halobacteria</taxon>
        <taxon>Halobacteriales</taxon>
        <taxon>Haloferacaceae</taxon>
        <taxon>Halorubrum</taxon>
    </lineage>
</organism>
<comment type="caution">
    <text evidence="1">The sequence shown here is derived from an EMBL/GenBank/DDBJ whole genome shotgun (WGS) entry which is preliminary data.</text>
</comment>
<name>A0ABD5UIF3_9EURY</name>
<protein>
    <submittedName>
        <fullName evidence="1">Uncharacterized protein</fullName>
    </submittedName>
</protein>
<dbReference type="EMBL" id="JBHSXI010000001">
    <property type="protein sequence ID" value="MFC6887902.1"/>
    <property type="molecule type" value="Genomic_DNA"/>
</dbReference>
<accession>A0ABD5UIF3</accession>